<dbReference type="GeneID" id="55969794"/>
<dbReference type="EMBL" id="JAANYQ010000020">
    <property type="protein sequence ID" value="KAF4119878.1"/>
    <property type="molecule type" value="Genomic_DNA"/>
</dbReference>
<keyword evidence="4" id="KW-1185">Reference proteome</keyword>
<proteinExistence type="predicted"/>
<accession>A0A9P4YQJ2</accession>
<evidence type="ECO:0000313" key="3">
    <source>
        <dbReference type="EMBL" id="KAF4119878.1"/>
    </source>
</evidence>
<gene>
    <name evidence="3" type="ORF">GMORB2_3566</name>
</gene>
<evidence type="ECO:0000256" key="1">
    <source>
        <dbReference type="SAM" id="MobiDB-lite"/>
    </source>
</evidence>
<feature type="compositionally biased region" description="Low complexity" evidence="1">
    <location>
        <begin position="183"/>
        <end position="206"/>
    </location>
</feature>
<protein>
    <submittedName>
        <fullName evidence="3">Uncharacterized protein</fullName>
    </submittedName>
</protein>
<feature type="signal peptide" evidence="2">
    <location>
        <begin position="1"/>
        <end position="20"/>
    </location>
</feature>
<name>A0A9P4YQJ2_9HYPO</name>
<sequence length="206" mass="21893">MPLAPLMVLGMALLLSLLLAGPLVLPLSLLNMPTIMAFTRARIPSAPGVSKVTAGSRAQRYFLPRASDPLDWSYRDARGFWNPGPPGLGPQNSKPKTANLTRFRTYSASASLTPAPVLETVPEVESEVESKDEYQPTPDSAAMSGSASESYYEPKSEPFPSTFESGVPPDPGSGTSSNSLEPATATTDTRSSTRTRTRTCLALATT</sequence>
<organism evidence="3 4">
    <name type="scientific">Geosmithia morbida</name>
    <dbReference type="NCBI Taxonomy" id="1094350"/>
    <lineage>
        <taxon>Eukaryota</taxon>
        <taxon>Fungi</taxon>
        <taxon>Dikarya</taxon>
        <taxon>Ascomycota</taxon>
        <taxon>Pezizomycotina</taxon>
        <taxon>Sordariomycetes</taxon>
        <taxon>Hypocreomycetidae</taxon>
        <taxon>Hypocreales</taxon>
        <taxon>Bionectriaceae</taxon>
        <taxon>Geosmithia</taxon>
    </lineage>
</organism>
<dbReference type="AlphaFoldDB" id="A0A9P4YQJ2"/>
<evidence type="ECO:0000256" key="2">
    <source>
        <dbReference type="SAM" id="SignalP"/>
    </source>
</evidence>
<evidence type="ECO:0000313" key="4">
    <source>
        <dbReference type="Proteomes" id="UP000749293"/>
    </source>
</evidence>
<comment type="caution">
    <text evidence="3">The sequence shown here is derived from an EMBL/GenBank/DDBJ whole genome shotgun (WGS) entry which is preliminary data.</text>
</comment>
<feature type="chain" id="PRO_5040223377" evidence="2">
    <location>
        <begin position="21"/>
        <end position="206"/>
    </location>
</feature>
<feature type="region of interest" description="Disordered" evidence="1">
    <location>
        <begin position="117"/>
        <end position="206"/>
    </location>
</feature>
<dbReference type="RefSeq" id="XP_035318530.1">
    <property type="nucleotide sequence ID" value="XM_035465542.1"/>
</dbReference>
<dbReference type="Proteomes" id="UP000749293">
    <property type="component" value="Unassembled WGS sequence"/>
</dbReference>
<keyword evidence="2" id="KW-0732">Signal</keyword>
<reference evidence="3" key="1">
    <citation type="submission" date="2020-03" db="EMBL/GenBank/DDBJ databases">
        <title>Site-based positive gene gene selection in Geosmithia morbida across the United States reveals a broad range of putative effectors and factors for local host and environmental adapation.</title>
        <authorList>
            <person name="Onufrak A."/>
            <person name="Murdoch R.W."/>
            <person name="Gazis R."/>
            <person name="Huff M."/>
            <person name="Staton M."/>
            <person name="Klingeman W."/>
            <person name="Hadziabdic D."/>
        </authorList>
    </citation>
    <scope>NUCLEOTIDE SEQUENCE</scope>
    <source>
        <strain evidence="3">1262</strain>
    </source>
</reference>